<feature type="compositionally biased region" description="Polar residues" evidence="1">
    <location>
        <begin position="18"/>
        <end position="78"/>
    </location>
</feature>
<dbReference type="AlphaFoldDB" id="H2YKN5"/>
<reference evidence="2" key="3">
    <citation type="submission" date="2025-09" db="UniProtKB">
        <authorList>
            <consortium name="Ensembl"/>
        </authorList>
    </citation>
    <scope>IDENTIFICATION</scope>
</reference>
<keyword evidence="3" id="KW-1185">Reference proteome</keyword>
<evidence type="ECO:0000313" key="2">
    <source>
        <dbReference type="Ensembl" id="ENSCSAVP00000005887.1"/>
    </source>
</evidence>
<dbReference type="InParanoid" id="H2YKN5"/>
<name>H2YKN5_CIOSA</name>
<feature type="compositionally biased region" description="Polar residues" evidence="1">
    <location>
        <begin position="103"/>
        <end position="141"/>
    </location>
</feature>
<protein>
    <submittedName>
        <fullName evidence="2">Uncharacterized protein</fullName>
    </submittedName>
</protein>
<sequence>MKSFTQKPSDNKPKKISEQYNSSPPCTTSHIHHTNQPQTSNLHRDITSQQHKPQKITTSSEQMKRNSFISPNSPIVSHTQWNNHEKLKETFTTKSMFSADWGNLNSRTTSPMSSKNSSPRTAPLSSPRVSPHPFSNNPHQITNTFSQQYAIGTGVSLPSSPQISYAPILNLNPLEPNFMALPSGSLSDRQRDKAAMEALVSVQNQITGTRR</sequence>
<dbReference type="OMA" id="PPCTTSH"/>
<organism evidence="2 3">
    <name type="scientific">Ciona savignyi</name>
    <name type="common">Pacific transparent sea squirt</name>
    <dbReference type="NCBI Taxonomy" id="51511"/>
    <lineage>
        <taxon>Eukaryota</taxon>
        <taxon>Metazoa</taxon>
        <taxon>Chordata</taxon>
        <taxon>Tunicata</taxon>
        <taxon>Ascidiacea</taxon>
        <taxon>Phlebobranchia</taxon>
        <taxon>Cionidae</taxon>
        <taxon>Ciona</taxon>
    </lineage>
</organism>
<dbReference type="GeneTree" id="ENSGT00660000097344"/>
<reference evidence="3" key="1">
    <citation type="submission" date="2003-08" db="EMBL/GenBank/DDBJ databases">
        <authorList>
            <person name="Birren B."/>
            <person name="Nusbaum C."/>
            <person name="Abebe A."/>
            <person name="Abouelleil A."/>
            <person name="Adekoya E."/>
            <person name="Ait-zahra M."/>
            <person name="Allen N."/>
            <person name="Allen T."/>
            <person name="An P."/>
            <person name="Anderson M."/>
            <person name="Anderson S."/>
            <person name="Arachchi H."/>
            <person name="Armbruster J."/>
            <person name="Bachantsang P."/>
            <person name="Baldwin J."/>
            <person name="Barry A."/>
            <person name="Bayul T."/>
            <person name="Blitshsteyn B."/>
            <person name="Bloom T."/>
            <person name="Blye J."/>
            <person name="Boguslavskiy L."/>
            <person name="Borowsky M."/>
            <person name="Boukhgalter B."/>
            <person name="Brunache A."/>
            <person name="Butler J."/>
            <person name="Calixte N."/>
            <person name="Calvo S."/>
            <person name="Camarata J."/>
            <person name="Campo K."/>
            <person name="Chang J."/>
            <person name="Cheshatsang Y."/>
            <person name="Citroen M."/>
            <person name="Collymore A."/>
            <person name="Considine T."/>
            <person name="Cook A."/>
            <person name="Cooke P."/>
            <person name="Corum B."/>
            <person name="Cuomo C."/>
            <person name="David R."/>
            <person name="Dawoe T."/>
            <person name="Degray S."/>
            <person name="Dodge S."/>
            <person name="Dooley K."/>
            <person name="Dorje P."/>
            <person name="Dorjee K."/>
            <person name="Dorris L."/>
            <person name="Duffey N."/>
            <person name="Dupes A."/>
            <person name="Elkins T."/>
            <person name="Engels R."/>
            <person name="Erickson J."/>
            <person name="Farina A."/>
            <person name="Faro S."/>
            <person name="Ferreira P."/>
            <person name="Fischer H."/>
            <person name="Fitzgerald M."/>
            <person name="Foley K."/>
            <person name="Gage D."/>
            <person name="Galagan J."/>
            <person name="Gearin G."/>
            <person name="Gnerre S."/>
            <person name="Gnirke A."/>
            <person name="Goyette A."/>
            <person name="Graham J."/>
            <person name="Grandbois E."/>
            <person name="Gyaltsen K."/>
            <person name="Hafez N."/>
            <person name="Hagopian D."/>
            <person name="Hagos B."/>
            <person name="Hall J."/>
            <person name="Hatcher B."/>
            <person name="Heller A."/>
            <person name="Higgins H."/>
            <person name="Honan T."/>
            <person name="Horn A."/>
            <person name="Houde N."/>
            <person name="Hughes L."/>
            <person name="Hulme W."/>
            <person name="Husby E."/>
            <person name="Iliev I."/>
            <person name="Jaffe D."/>
            <person name="Jones C."/>
            <person name="Kamal M."/>
            <person name="Kamat A."/>
            <person name="Kamvysselis M."/>
            <person name="Karlsson E."/>
            <person name="Kells C."/>
            <person name="Kieu A."/>
            <person name="Kisner P."/>
            <person name="Kodira C."/>
            <person name="Kulbokas E."/>
            <person name="Labutti K."/>
            <person name="Lama D."/>
            <person name="Landers T."/>
            <person name="Leger J."/>
            <person name="Levine S."/>
            <person name="Lewis D."/>
            <person name="Lewis T."/>
            <person name="Lindblad-toh K."/>
            <person name="Liu X."/>
            <person name="Lokyitsang T."/>
            <person name="Lokyitsang Y."/>
            <person name="Lucien O."/>
            <person name="Lui A."/>
            <person name="Ma L.J."/>
            <person name="Mabbitt R."/>
            <person name="Macdonald J."/>
            <person name="Maclean C."/>
            <person name="Major J."/>
            <person name="Manning J."/>
            <person name="Marabella R."/>
            <person name="Maru K."/>
            <person name="Matthews C."/>
            <person name="Mauceli E."/>
            <person name="Mccarthy M."/>
            <person name="Mcdonough S."/>
            <person name="Mcghee T."/>
            <person name="Meldrim J."/>
            <person name="Meneus L."/>
            <person name="Mesirov J."/>
            <person name="Mihalev A."/>
            <person name="Mihova T."/>
            <person name="Mikkelsen T."/>
            <person name="Mlenga V."/>
            <person name="Moru K."/>
            <person name="Mozes J."/>
            <person name="Mulrain L."/>
            <person name="Munson G."/>
            <person name="Naylor J."/>
            <person name="Newes C."/>
            <person name="Nguyen C."/>
            <person name="Nguyen N."/>
            <person name="Nguyen T."/>
            <person name="Nicol R."/>
            <person name="Nielsen C."/>
            <person name="Nizzari M."/>
            <person name="Norbu C."/>
            <person name="Norbu N."/>
            <person name="O'donnell P."/>
            <person name="Okoawo O."/>
            <person name="O'leary S."/>
            <person name="Omotosho B."/>
            <person name="O'neill K."/>
            <person name="Osman S."/>
            <person name="Parker S."/>
            <person name="Perrin D."/>
            <person name="Phunkhang P."/>
            <person name="Piqani B."/>
            <person name="Purcell S."/>
            <person name="Rachupka T."/>
            <person name="Ramasamy U."/>
            <person name="Rameau R."/>
            <person name="Ray V."/>
            <person name="Raymond C."/>
            <person name="Retta R."/>
            <person name="Richardson S."/>
            <person name="Rise C."/>
            <person name="Rodriguez J."/>
            <person name="Rogers J."/>
            <person name="Rogov P."/>
            <person name="Rutman M."/>
            <person name="Schupbach R."/>
            <person name="Seaman C."/>
            <person name="Settipalli S."/>
            <person name="Sharpe T."/>
            <person name="Sheridan J."/>
            <person name="Sherpa N."/>
            <person name="Shi J."/>
            <person name="Smirnov S."/>
            <person name="Smith C."/>
            <person name="Sougnez C."/>
            <person name="Spencer B."/>
            <person name="Stalker J."/>
            <person name="Stange-thomann N."/>
            <person name="Stavropoulos S."/>
            <person name="Stetson K."/>
            <person name="Stone C."/>
            <person name="Stone S."/>
            <person name="Stubbs M."/>
            <person name="Talamas J."/>
            <person name="Tchuinga P."/>
            <person name="Tenzing P."/>
            <person name="Tesfaye S."/>
            <person name="Theodore J."/>
            <person name="Thoulutsang Y."/>
            <person name="Topham K."/>
            <person name="Towey S."/>
            <person name="Tsamla T."/>
            <person name="Tsomo N."/>
            <person name="Vallee D."/>
            <person name="Vassiliev H."/>
            <person name="Venkataraman V."/>
            <person name="Vinson J."/>
            <person name="Vo A."/>
            <person name="Wade C."/>
            <person name="Wang S."/>
            <person name="Wangchuk T."/>
            <person name="Wangdi T."/>
            <person name="Whittaker C."/>
            <person name="Wilkinson J."/>
            <person name="Wu Y."/>
            <person name="Wyman D."/>
            <person name="Yadav S."/>
            <person name="Yang S."/>
            <person name="Yang X."/>
            <person name="Yeager S."/>
            <person name="Yee E."/>
            <person name="Young G."/>
            <person name="Zainoun J."/>
            <person name="Zembeck L."/>
            <person name="Zimmer A."/>
            <person name="Zody M."/>
            <person name="Lander E."/>
        </authorList>
    </citation>
    <scope>NUCLEOTIDE SEQUENCE [LARGE SCALE GENOMIC DNA]</scope>
</reference>
<dbReference type="Proteomes" id="UP000007875">
    <property type="component" value="Unassembled WGS sequence"/>
</dbReference>
<feature type="region of interest" description="Disordered" evidence="1">
    <location>
        <begin position="1"/>
        <end position="78"/>
    </location>
</feature>
<reference evidence="2" key="2">
    <citation type="submission" date="2025-08" db="UniProtKB">
        <authorList>
            <consortium name="Ensembl"/>
        </authorList>
    </citation>
    <scope>IDENTIFICATION</scope>
</reference>
<accession>H2YKN5</accession>
<feature type="region of interest" description="Disordered" evidence="1">
    <location>
        <begin position="102"/>
        <end position="141"/>
    </location>
</feature>
<proteinExistence type="predicted"/>
<dbReference type="HOGENOM" id="CLU_1227182_0_0_1"/>
<evidence type="ECO:0000313" key="3">
    <source>
        <dbReference type="Proteomes" id="UP000007875"/>
    </source>
</evidence>
<dbReference type="Ensembl" id="ENSCSAVT00000005962.1">
    <property type="protein sequence ID" value="ENSCSAVP00000005887.1"/>
    <property type="gene ID" value="ENSCSAVG00000003520.1"/>
</dbReference>
<evidence type="ECO:0000256" key="1">
    <source>
        <dbReference type="SAM" id="MobiDB-lite"/>
    </source>
</evidence>